<feature type="domain" description="DUF397" evidence="1">
    <location>
        <begin position="5"/>
        <end position="57"/>
    </location>
</feature>
<sequence length="64" mass="6873">MGVIQWQKSSFSSGSDGASCVELAHDHRSLLLRESDEPTRILPIAPSSLAALLQRLRAEGTGQP</sequence>
<name>A0A101SWT3_9ACTN</name>
<dbReference type="STRING" id="1943.AQJ64_22240"/>
<gene>
    <name evidence="2" type="ORF">AQJ64_22240</name>
</gene>
<comment type="caution">
    <text evidence="2">The sequence shown here is derived from an EMBL/GenBank/DDBJ whole genome shotgun (WGS) entry which is preliminary data.</text>
</comment>
<dbReference type="AlphaFoldDB" id="A0A101SWT3"/>
<dbReference type="RefSeq" id="WP_055637235.1">
    <property type="nucleotide sequence ID" value="NZ_JBIRRP010000005.1"/>
</dbReference>
<dbReference type="Pfam" id="PF04149">
    <property type="entry name" value="DUF397"/>
    <property type="match status" value="1"/>
</dbReference>
<protein>
    <submittedName>
        <fullName evidence="2">Toxin-antitoxin system, toxin component</fullName>
    </submittedName>
</protein>
<accession>A0A101SWT3</accession>
<organism evidence="2 3">
    <name type="scientific">Streptomyces griseoruber</name>
    <dbReference type="NCBI Taxonomy" id="1943"/>
    <lineage>
        <taxon>Bacteria</taxon>
        <taxon>Bacillati</taxon>
        <taxon>Actinomycetota</taxon>
        <taxon>Actinomycetes</taxon>
        <taxon>Kitasatosporales</taxon>
        <taxon>Streptomycetaceae</taxon>
        <taxon>Streptomyces</taxon>
    </lineage>
</organism>
<evidence type="ECO:0000313" key="3">
    <source>
        <dbReference type="Proteomes" id="UP000052982"/>
    </source>
</evidence>
<dbReference type="Proteomes" id="UP000052982">
    <property type="component" value="Unassembled WGS sequence"/>
</dbReference>
<dbReference type="EMBL" id="LMWW01000035">
    <property type="protein sequence ID" value="KUN81558.1"/>
    <property type="molecule type" value="Genomic_DNA"/>
</dbReference>
<proteinExistence type="predicted"/>
<evidence type="ECO:0000259" key="1">
    <source>
        <dbReference type="Pfam" id="PF04149"/>
    </source>
</evidence>
<reference evidence="2 3" key="1">
    <citation type="submission" date="2015-10" db="EMBL/GenBank/DDBJ databases">
        <title>Draft genome sequence of Streptomyces griseoruber DSM 40281, type strain for the species Streptomyces griseoruber.</title>
        <authorList>
            <person name="Ruckert C."/>
            <person name="Winkler A."/>
            <person name="Kalinowski J."/>
            <person name="Kampfer P."/>
            <person name="Glaeser S."/>
        </authorList>
    </citation>
    <scope>NUCLEOTIDE SEQUENCE [LARGE SCALE GENOMIC DNA]</scope>
    <source>
        <strain evidence="2 3">DSM 40281</strain>
    </source>
</reference>
<evidence type="ECO:0000313" key="2">
    <source>
        <dbReference type="EMBL" id="KUN81558.1"/>
    </source>
</evidence>
<dbReference type="InterPro" id="IPR007278">
    <property type="entry name" value="DUF397"/>
</dbReference>
<keyword evidence="3" id="KW-1185">Reference proteome</keyword>